<evidence type="ECO:0000256" key="3">
    <source>
        <dbReference type="SAM" id="SignalP"/>
    </source>
</evidence>
<feature type="compositionally biased region" description="Polar residues" evidence="1">
    <location>
        <begin position="198"/>
        <end position="207"/>
    </location>
</feature>
<feature type="transmembrane region" description="Helical" evidence="2">
    <location>
        <begin position="236"/>
        <end position="255"/>
    </location>
</feature>
<dbReference type="Proteomes" id="UP000288291">
    <property type="component" value="Unassembled WGS sequence"/>
</dbReference>
<keyword evidence="2" id="KW-0472">Membrane</keyword>
<feature type="chain" id="PRO_5019513120" description="MucBP domain-containing protein" evidence="3">
    <location>
        <begin position="30"/>
        <end position="259"/>
    </location>
</feature>
<keyword evidence="2" id="KW-1133">Transmembrane helix</keyword>
<feature type="region of interest" description="Disordered" evidence="1">
    <location>
        <begin position="192"/>
        <end position="220"/>
    </location>
</feature>
<reference evidence="4 5" key="1">
    <citation type="submission" date="2018-12" db="EMBL/GenBank/DDBJ databases">
        <authorList>
            <person name="Meng J."/>
        </authorList>
    </citation>
    <scope>NUCLEOTIDE SEQUENCE [LARGE SCALE GENOMIC DNA]</scope>
    <source>
        <strain evidence="4 5">HT111-2</strain>
    </source>
</reference>
<name>A0A437SST3_9LACO</name>
<evidence type="ECO:0000313" key="4">
    <source>
        <dbReference type="EMBL" id="RVU69968.1"/>
    </source>
</evidence>
<feature type="region of interest" description="Disordered" evidence="1">
    <location>
        <begin position="128"/>
        <end position="151"/>
    </location>
</feature>
<proteinExistence type="predicted"/>
<keyword evidence="3" id="KW-0732">Signal</keyword>
<dbReference type="RefSeq" id="WP_103662531.1">
    <property type="nucleotide sequence ID" value="NZ_ML136905.1"/>
</dbReference>
<keyword evidence="2" id="KW-0812">Transmembrane</keyword>
<protein>
    <recommendedName>
        <fullName evidence="6">MucBP domain-containing protein</fullName>
    </recommendedName>
</protein>
<evidence type="ECO:0000256" key="1">
    <source>
        <dbReference type="SAM" id="MobiDB-lite"/>
    </source>
</evidence>
<dbReference type="AlphaFoldDB" id="A0A437SST3"/>
<evidence type="ECO:0000313" key="5">
    <source>
        <dbReference type="Proteomes" id="UP000288291"/>
    </source>
</evidence>
<keyword evidence="5" id="KW-1185">Reference proteome</keyword>
<dbReference type="EMBL" id="RXIA01000037">
    <property type="protein sequence ID" value="RVU69968.1"/>
    <property type="molecule type" value="Genomic_DNA"/>
</dbReference>
<comment type="caution">
    <text evidence="4">The sequence shown here is derived from an EMBL/GenBank/DDBJ whole genome shotgun (WGS) entry which is preliminary data.</text>
</comment>
<feature type="signal peptide" evidence="3">
    <location>
        <begin position="1"/>
        <end position="29"/>
    </location>
</feature>
<organism evidence="4 5">
    <name type="scientific">Lactobacillus xujianguonis</name>
    <dbReference type="NCBI Taxonomy" id="2495899"/>
    <lineage>
        <taxon>Bacteria</taxon>
        <taxon>Bacillati</taxon>
        <taxon>Bacillota</taxon>
        <taxon>Bacilli</taxon>
        <taxon>Lactobacillales</taxon>
        <taxon>Lactobacillaceae</taxon>
        <taxon>Lactobacillus</taxon>
    </lineage>
</organism>
<gene>
    <name evidence="4" type="ORF">EJK17_10105</name>
</gene>
<feature type="compositionally biased region" description="Basic residues" evidence="1">
    <location>
        <begin position="209"/>
        <end position="220"/>
    </location>
</feature>
<evidence type="ECO:0008006" key="6">
    <source>
        <dbReference type="Google" id="ProtNLM"/>
    </source>
</evidence>
<accession>A0A437SST3</accession>
<evidence type="ECO:0000256" key="2">
    <source>
        <dbReference type="SAM" id="Phobius"/>
    </source>
</evidence>
<sequence length="259" mass="27901">MKNKFIKYLAGASLVLALGSSVSVDHVFADDQNTSDNSDTDTQRKVSIQNLYAVAIDAKTGKVIQRSLIATEHGYTDSPARNFSIDSYPQINGYKINGNPSKSISVDWDNPSGVTTIKVYYTPEGSQAAANSSANTTQTNNNQVQKQTKQANKQDLYHLYRAYIGKPIGPDKALTAKEKAALSPATKKKLAQFGDLDANSNDQGQPNKTNKKKKKAKTKLKVKKAATKGQLNPTTIVSSAVGILVAAALIVYGALHLKK</sequence>